<keyword evidence="1" id="KW-0472">Membrane</keyword>
<dbReference type="OrthoDB" id="3790499at2"/>
<evidence type="ECO:0000313" key="2">
    <source>
        <dbReference type="EMBL" id="PUA82878.1"/>
    </source>
</evidence>
<dbReference type="AlphaFoldDB" id="A0A2R7Z2N1"/>
<protein>
    <submittedName>
        <fullName evidence="2">Uncharacterized protein</fullName>
    </submittedName>
</protein>
<organism evidence="2 3">
    <name type="scientific">Nocardioides currus</name>
    <dbReference type="NCBI Taxonomy" id="2133958"/>
    <lineage>
        <taxon>Bacteria</taxon>
        <taxon>Bacillati</taxon>
        <taxon>Actinomycetota</taxon>
        <taxon>Actinomycetes</taxon>
        <taxon>Propionibacteriales</taxon>
        <taxon>Nocardioidaceae</taxon>
        <taxon>Nocardioides</taxon>
    </lineage>
</organism>
<dbReference type="Proteomes" id="UP000244867">
    <property type="component" value="Unassembled WGS sequence"/>
</dbReference>
<keyword evidence="1" id="KW-1133">Transmembrane helix</keyword>
<dbReference type="RefSeq" id="WP_108343063.1">
    <property type="nucleotide sequence ID" value="NZ_PYXZ01000001.1"/>
</dbReference>
<evidence type="ECO:0000313" key="3">
    <source>
        <dbReference type="Proteomes" id="UP000244867"/>
    </source>
</evidence>
<feature type="transmembrane region" description="Helical" evidence="1">
    <location>
        <begin position="105"/>
        <end position="128"/>
    </location>
</feature>
<evidence type="ECO:0000256" key="1">
    <source>
        <dbReference type="SAM" id="Phobius"/>
    </source>
</evidence>
<sequence>MKHDPTAPLGRLLDLALIAGPLCYLFLDTTYAVRGWWDGPTGALHVLAAVVYAATALRLVTMTSGRTQAVLAVIAVLGVVGNAGVGENTVHVALGGNDLFMEDAAPANLFKSMGFFFPLTFVVAAVALRDRLPRRVWVALAAGAVLFPVAHVANISWLAVADGLLMLAALAGVHAARDAATP</sequence>
<feature type="transmembrane region" description="Helical" evidence="1">
    <location>
        <begin position="68"/>
        <end position="85"/>
    </location>
</feature>
<keyword evidence="3" id="KW-1185">Reference proteome</keyword>
<proteinExistence type="predicted"/>
<feature type="transmembrane region" description="Helical" evidence="1">
    <location>
        <begin position="135"/>
        <end position="151"/>
    </location>
</feature>
<name>A0A2R7Z2N1_9ACTN</name>
<accession>A0A2R7Z2N1</accession>
<feature type="transmembrane region" description="Helical" evidence="1">
    <location>
        <begin position="12"/>
        <end position="37"/>
    </location>
</feature>
<gene>
    <name evidence="2" type="ORF">C7S10_04030</name>
</gene>
<keyword evidence="1" id="KW-0812">Transmembrane</keyword>
<feature type="transmembrane region" description="Helical" evidence="1">
    <location>
        <begin position="43"/>
        <end position="61"/>
    </location>
</feature>
<comment type="caution">
    <text evidence="2">The sequence shown here is derived from an EMBL/GenBank/DDBJ whole genome shotgun (WGS) entry which is preliminary data.</text>
</comment>
<dbReference type="EMBL" id="PYXZ01000001">
    <property type="protein sequence ID" value="PUA82878.1"/>
    <property type="molecule type" value="Genomic_DNA"/>
</dbReference>
<reference evidence="2 3" key="1">
    <citation type="submission" date="2018-03" db="EMBL/GenBank/DDBJ databases">
        <authorList>
            <person name="Keele B.F."/>
        </authorList>
    </citation>
    <scope>NUCLEOTIDE SEQUENCE [LARGE SCALE GENOMIC DNA]</scope>
    <source>
        <strain evidence="2 3">IB-3</strain>
    </source>
</reference>